<name>A0A3L8RZU4_CHLGU</name>
<accession>A0A3L8RZU4</accession>
<dbReference type="Proteomes" id="UP000276834">
    <property type="component" value="Unassembled WGS sequence"/>
</dbReference>
<reference evidence="2 3" key="1">
    <citation type="journal article" date="2018" name="Proc. R. Soc. B">
        <title>A non-coding region near Follistatin controls head colour polymorphism in the Gouldian finch.</title>
        <authorList>
            <person name="Toomey M.B."/>
            <person name="Marques C.I."/>
            <person name="Andrade P."/>
            <person name="Araujo P.M."/>
            <person name="Sabatino S."/>
            <person name="Gazda M.A."/>
            <person name="Afonso S."/>
            <person name="Lopes R.J."/>
            <person name="Corbo J.C."/>
            <person name="Carneiro M."/>
        </authorList>
    </citation>
    <scope>NUCLEOTIDE SEQUENCE [LARGE SCALE GENOMIC DNA]</scope>
    <source>
        <strain evidence="2">Red01</strain>
        <tissue evidence="2">Muscle</tissue>
    </source>
</reference>
<evidence type="ECO:0000256" key="1">
    <source>
        <dbReference type="SAM" id="MobiDB-lite"/>
    </source>
</evidence>
<protein>
    <submittedName>
        <fullName evidence="2">Uncharacterized protein</fullName>
    </submittedName>
</protein>
<evidence type="ECO:0000313" key="3">
    <source>
        <dbReference type="Proteomes" id="UP000276834"/>
    </source>
</evidence>
<feature type="compositionally biased region" description="Polar residues" evidence="1">
    <location>
        <begin position="74"/>
        <end position="95"/>
    </location>
</feature>
<dbReference type="AlphaFoldDB" id="A0A3L8RZU4"/>
<comment type="caution">
    <text evidence="2">The sequence shown here is derived from an EMBL/GenBank/DDBJ whole genome shotgun (WGS) entry which is preliminary data.</text>
</comment>
<organism evidence="2 3">
    <name type="scientific">Chloebia gouldiae</name>
    <name type="common">Gouldian finch</name>
    <name type="synonym">Erythrura gouldiae</name>
    <dbReference type="NCBI Taxonomy" id="44316"/>
    <lineage>
        <taxon>Eukaryota</taxon>
        <taxon>Metazoa</taxon>
        <taxon>Chordata</taxon>
        <taxon>Craniata</taxon>
        <taxon>Vertebrata</taxon>
        <taxon>Euteleostomi</taxon>
        <taxon>Archelosauria</taxon>
        <taxon>Archosauria</taxon>
        <taxon>Dinosauria</taxon>
        <taxon>Saurischia</taxon>
        <taxon>Theropoda</taxon>
        <taxon>Coelurosauria</taxon>
        <taxon>Aves</taxon>
        <taxon>Neognathae</taxon>
        <taxon>Neoaves</taxon>
        <taxon>Telluraves</taxon>
        <taxon>Australaves</taxon>
        <taxon>Passeriformes</taxon>
        <taxon>Passeroidea</taxon>
        <taxon>Passeridae</taxon>
        <taxon>Chloebia</taxon>
    </lineage>
</organism>
<gene>
    <name evidence="2" type="ORF">DV515_00013872</name>
</gene>
<sequence>MNVTLPSSTERGECVYLTGKPASLRDLAVPPEAIKPRPSAFRLFANSTRLVLSETLSKAGRREEHECSGFNGGTEKTTGLSENTDRSFTYGKSSGRASTRAEAKDAFTESEQGEARKYILLISTVSLEDAVCQALGLSFSSLPETTVLQALIYAPYSILWDCLLQKSPGGLECPISDAAQQ</sequence>
<evidence type="ECO:0000313" key="2">
    <source>
        <dbReference type="EMBL" id="RLV92198.1"/>
    </source>
</evidence>
<feature type="region of interest" description="Disordered" evidence="1">
    <location>
        <begin position="62"/>
        <end position="95"/>
    </location>
</feature>
<dbReference type="EMBL" id="QUSF01000102">
    <property type="protein sequence ID" value="RLV92198.1"/>
    <property type="molecule type" value="Genomic_DNA"/>
</dbReference>
<proteinExistence type="predicted"/>
<keyword evidence="3" id="KW-1185">Reference proteome</keyword>